<accession>A0A4Q7N2W0</accession>
<dbReference type="Pfam" id="PF00072">
    <property type="entry name" value="Response_reg"/>
    <property type="match status" value="1"/>
</dbReference>
<dbReference type="Proteomes" id="UP000293874">
    <property type="component" value="Unassembled WGS sequence"/>
</dbReference>
<evidence type="ECO:0000313" key="7">
    <source>
        <dbReference type="Proteomes" id="UP000293874"/>
    </source>
</evidence>
<dbReference type="InterPro" id="IPR039420">
    <property type="entry name" value="WalR-like"/>
</dbReference>
<feature type="modified residue" description="4-aspartylphosphate" evidence="4">
    <location>
        <position position="54"/>
    </location>
</feature>
<dbReference type="PROSITE" id="PS50110">
    <property type="entry name" value="RESPONSE_REGULATORY"/>
    <property type="match status" value="1"/>
</dbReference>
<evidence type="ECO:0000256" key="4">
    <source>
        <dbReference type="PROSITE-ProRule" id="PRU00169"/>
    </source>
</evidence>
<evidence type="ECO:0000256" key="3">
    <source>
        <dbReference type="ARBA" id="ARBA00023163"/>
    </source>
</evidence>
<keyword evidence="3" id="KW-0804">Transcription</keyword>
<evidence type="ECO:0000259" key="5">
    <source>
        <dbReference type="PROSITE" id="PS50110"/>
    </source>
</evidence>
<organism evidence="6 7">
    <name type="scientific">Pseudobacter ginsenosidimutans</name>
    <dbReference type="NCBI Taxonomy" id="661488"/>
    <lineage>
        <taxon>Bacteria</taxon>
        <taxon>Pseudomonadati</taxon>
        <taxon>Bacteroidota</taxon>
        <taxon>Chitinophagia</taxon>
        <taxon>Chitinophagales</taxon>
        <taxon>Chitinophagaceae</taxon>
        <taxon>Pseudobacter</taxon>
    </lineage>
</organism>
<dbReference type="OrthoDB" id="1013073at2"/>
<protein>
    <submittedName>
        <fullName evidence="6">Response regulator receiver domain-containing protein</fullName>
    </submittedName>
</protein>
<dbReference type="SUPFAM" id="SSF52172">
    <property type="entry name" value="CheY-like"/>
    <property type="match status" value="1"/>
</dbReference>
<evidence type="ECO:0000256" key="1">
    <source>
        <dbReference type="ARBA" id="ARBA00023015"/>
    </source>
</evidence>
<evidence type="ECO:0000313" key="6">
    <source>
        <dbReference type="EMBL" id="RZS74535.1"/>
    </source>
</evidence>
<dbReference type="AlphaFoldDB" id="A0A4Q7N2W0"/>
<dbReference type="SMART" id="SM00448">
    <property type="entry name" value="REC"/>
    <property type="match status" value="1"/>
</dbReference>
<proteinExistence type="predicted"/>
<keyword evidence="1" id="KW-0805">Transcription regulation</keyword>
<gene>
    <name evidence="6" type="ORF">EV199_0383</name>
</gene>
<dbReference type="PANTHER" id="PTHR43214">
    <property type="entry name" value="TWO-COMPONENT RESPONSE REGULATOR"/>
    <property type="match status" value="1"/>
</dbReference>
<keyword evidence="7" id="KW-1185">Reference proteome</keyword>
<dbReference type="GO" id="GO:0003677">
    <property type="term" value="F:DNA binding"/>
    <property type="evidence" value="ECO:0007669"/>
    <property type="project" value="UniProtKB-KW"/>
</dbReference>
<dbReference type="RefSeq" id="WP_130538993.1">
    <property type="nucleotide sequence ID" value="NZ_CP042431.1"/>
</dbReference>
<sequence length="129" mass="14324">MNRILIADSQFPVRIGLRSLVETALGDCIVDFARNGQELFALVHQHVYALLITDLNMPLADPAELIPTILSLQPELKILVFSVNSKTELGLLESGVSGYLHKEASDQEIMNTIRIVYNSDGYTNNNKEP</sequence>
<name>A0A4Q7N2W0_9BACT</name>
<dbReference type="Gene3D" id="3.40.50.2300">
    <property type="match status" value="1"/>
</dbReference>
<feature type="domain" description="Response regulatory" evidence="5">
    <location>
        <begin position="3"/>
        <end position="117"/>
    </location>
</feature>
<dbReference type="PANTHER" id="PTHR43214:SF41">
    <property type="entry name" value="NITRATE_NITRITE RESPONSE REGULATOR PROTEIN NARP"/>
    <property type="match status" value="1"/>
</dbReference>
<reference evidence="6 7" key="1">
    <citation type="submission" date="2019-02" db="EMBL/GenBank/DDBJ databases">
        <title>Genomic Encyclopedia of Type Strains, Phase IV (KMG-IV): sequencing the most valuable type-strain genomes for metagenomic binning, comparative biology and taxonomic classification.</title>
        <authorList>
            <person name="Goeker M."/>
        </authorList>
    </citation>
    <scope>NUCLEOTIDE SEQUENCE [LARGE SCALE GENOMIC DNA]</scope>
    <source>
        <strain evidence="6 7">DSM 18116</strain>
    </source>
</reference>
<evidence type="ECO:0000256" key="2">
    <source>
        <dbReference type="ARBA" id="ARBA00023125"/>
    </source>
</evidence>
<dbReference type="InterPro" id="IPR001789">
    <property type="entry name" value="Sig_transdc_resp-reg_receiver"/>
</dbReference>
<dbReference type="EMBL" id="SGXA01000001">
    <property type="protein sequence ID" value="RZS74535.1"/>
    <property type="molecule type" value="Genomic_DNA"/>
</dbReference>
<keyword evidence="4" id="KW-0597">Phosphoprotein</keyword>
<keyword evidence="2" id="KW-0238">DNA-binding</keyword>
<dbReference type="GO" id="GO:0000160">
    <property type="term" value="P:phosphorelay signal transduction system"/>
    <property type="evidence" value="ECO:0007669"/>
    <property type="project" value="InterPro"/>
</dbReference>
<dbReference type="InterPro" id="IPR058245">
    <property type="entry name" value="NreC/VraR/RcsB-like_REC"/>
</dbReference>
<dbReference type="CDD" id="cd17535">
    <property type="entry name" value="REC_NarL-like"/>
    <property type="match status" value="1"/>
</dbReference>
<comment type="caution">
    <text evidence="6">The sequence shown here is derived from an EMBL/GenBank/DDBJ whole genome shotgun (WGS) entry which is preliminary data.</text>
</comment>
<dbReference type="InterPro" id="IPR011006">
    <property type="entry name" value="CheY-like_superfamily"/>
</dbReference>